<gene>
    <name evidence="2" type="ORF">Aud_009526</name>
</gene>
<dbReference type="AlphaFoldDB" id="A0A8E0QX25"/>
<proteinExistence type="predicted"/>
<evidence type="ECO:0000313" key="2">
    <source>
        <dbReference type="EMBL" id="GIC93047.1"/>
    </source>
</evidence>
<protein>
    <recommendedName>
        <fullName evidence="1">SnoaL-like domain-containing protein</fullName>
    </recommendedName>
</protein>
<dbReference type="RefSeq" id="XP_043150313.1">
    <property type="nucleotide sequence ID" value="XM_043294378.1"/>
</dbReference>
<comment type="caution">
    <text evidence="2">The sequence shown here is derived from an EMBL/GenBank/DDBJ whole genome shotgun (WGS) entry which is preliminary data.</text>
</comment>
<organism evidence="2 3">
    <name type="scientific">Aspergillus udagawae</name>
    <dbReference type="NCBI Taxonomy" id="91492"/>
    <lineage>
        <taxon>Eukaryota</taxon>
        <taxon>Fungi</taxon>
        <taxon>Dikarya</taxon>
        <taxon>Ascomycota</taxon>
        <taxon>Pezizomycotina</taxon>
        <taxon>Eurotiomycetes</taxon>
        <taxon>Eurotiomycetidae</taxon>
        <taxon>Eurotiales</taxon>
        <taxon>Aspergillaceae</taxon>
        <taxon>Aspergillus</taxon>
        <taxon>Aspergillus subgen. Fumigati</taxon>
    </lineage>
</organism>
<name>A0A8E0QX25_9EURO</name>
<dbReference type="Pfam" id="PF13577">
    <property type="entry name" value="SnoaL_4"/>
    <property type="match status" value="1"/>
</dbReference>
<dbReference type="InterPro" id="IPR032710">
    <property type="entry name" value="NTF2-like_dom_sf"/>
</dbReference>
<reference evidence="2" key="2">
    <citation type="submission" date="2021-01" db="EMBL/GenBank/DDBJ databases">
        <title>Pan-genome distribution and transcriptional activeness of fungal secondary metabolism genes in Aspergillus section Fumigati.</title>
        <authorList>
            <person name="Takahashi H."/>
            <person name="Umemura M."/>
            <person name="Ninomiya A."/>
            <person name="Kusuya Y."/>
            <person name="Urayama S."/>
            <person name="Shimizu M."/>
            <person name="Watanabe A."/>
            <person name="Kamei K."/>
            <person name="Yaguchi T."/>
            <person name="Hagiwara D."/>
        </authorList>
    </citation>
    <scope>NUCLEOTIDE SEQUENCE</scope>
    <source>
        <strain evidence="2">IFM 46973</strain>
    </source>
</reference>
<feature type="domain" description="SnoaL-like" evidence="1">
    <location>
        <begin position="7"/>
        <end position="95"/>
    </location>
</feature>
<evidence type="ECO:0000259" key="1">
    <source>
        <dbReference type="Pfam" id="PF13577"/>
    </source>
</evidence>
<dbReference type="Proteomes" id="UP000036893">
    <property type="component" value="Unassembled WGS sequence"/>
</dbReference>
<dbReference type="SUPFAM" id="SSF54427">
    <property type="entry name" value="NTF2-like"/>
    <property type="match status" value="1"/>
</dbReference>
<evidence type="ECO:0000313" key="3">
    <source>
        <dbReference type="Proteomes" id="UP000036893"/>
    </source>
</evidence>
<accession>A0A8E0QX25</accession>
<dbReference type="Gene3D" id="3.10.450.50">
    <property type="match status" value="1"/>
</dbReference>
<sequence length="223" mass="25264">MAVVTPDIIEIANLLKRERYYRDTGQWCLCRAAFHPDPSRTHINVAWYAGQVEEFVHQSAKIHQGKVNIIHSSFDPVDIRVKGRRATSEAFCMITSSISLHGVDYELSSYIRLASRLEKYPGEADKNSNAGPGSDQWRMLSLEAIYVRDRLVRAFPDLGGDAPAPCSLAEQAEVEGYPRSYRNMALVMLKRGLSPRPDLPNEDDQESVRRVLRRNQEFLDGAE</sequence>
<reference evidence="2" key="1">
    <citation type="journal article" date="2015" name="Genome Announc.">
        <title>Draft Genome Sequence of the Pathogenic Filamentous Fungus Aspergillus udagawae Strain IFM 46973T.</title>
        <authorList>
            <person name="Kusuya Y."/>
            <person name="Takahashi-Nakaguchi A."/>
            <person name="Takahashi H."/>
            <person name="Yaguchi T."/>
        </authorList>
    </citation>
    <scope>NUCLEOTIDE SEQUENCE</scope>
    <source>
        <strain evidence="2">IFM 46973</strain>
    </source>
</reference>
<dbReference type="GeneID" id="66997003"/>
<dbReference type="EMBL" id="BBXM02000008">
    <property type="protein sequence ID" value="GIC93047.1"/>
    <property type="molecule type" value="Genomic_DNA"/>
</dbReference>
<dbReference type="InterPro" id="IPR037401">
    <property type="entry name" value="SnoaL-like"/>
</dbReference>